<evidence type="ECO:0000256" key="6">
    <source>
        <dbReference type="ARBA" id="ARBA00023170"/>
    </source>
</evidence>
<keyword evidence="10" id="KW-1185">Reference proteome</keyword>
<dbReference type="PANTHER" id="PTHR42643:SF24">
    <property type="entry name" value="IONOTROPIC RECEPTOR 60A"/>
    <property type="match status" value="1"/>
</dbReference>
<evidence type="ECO:0000256" key="3">
    <source>
        <dbReference type="ARBA" id="ARBA00022692"/>
    </source>
</evidence>
<accession>A0A226DTL4</accession>
<evidence type="ECO:0000256" key="5">
    <source>
        <dbReference type="ARBA" id="ARBA00023136"/>
    </source>
</evidence>
<keyword evidence="3 8" id="KW-0812">Transmembrane</keyword>
<keyword evidence="2" id="KW-1003">Cell membrane</keyword>
<sequence>MATTTISRTEYESRRLSVGSELYRLSALDILKARASPCRLGFIFLGDITKNSRRPFYDLVNHWVKIALNYNLYCTTFREKKKIPNTNAIITVVINRSDLPELMRIKFQQPMFYHFAVIVSSQDKSFDVCFPQLVKVTGVSLGPMRCISEINLIERNYASLVDKETSQWEEWCVPNFEKFEILLPAIQKNLVGPFIKQLALQIFSTANCLTCYTEPYLTLDFYLTPFQPGLWLALGTAVLTIITLTTVGQHILPFKMQPFSSWMYVLASLFEEEGFMPSRIEKHTFFRILLGIWSMMSVVLTNGYNGIMISHLNSPRRQIHPESFDQLECKNKVANTNKFNQQVMRLSRLVQFKSLGVSTHDIDNTNVDSECYRLLSSFDPIQGKVLPEFLTALLNLAPSLANSGVNVFSNHPASRCLNLFSPRHAFYPREFSYLGETFTYSSLQEKIEREVVQCGKTVFIGKSSELKMEYEFLAQKYPNIKFFMGTKTVQSYPSGISFRYAWRSRLVKSFKTLTEAGVWTWTEGRDLSTKNFNRTPAVIMRKSKDFSPTDIATLSGTWPTVFILVGGLISVTIPVFIMEFRRRIAIVSDVYQGRKNY</sequence>
<dbReference type="EMBL" id="LNIX01000011">
    <property type="protein sequence ID" value="OXA48845.1"/>
    <property type="molecule type" value="Genomic_DNA"/>
</dbReference>
<dbReference type="PANTHER" id="PTHR42643">
    <property type="entry name" value="IONOTROPIC RECEPTOR 20A-RELATED"/>
    <property type="match status" value="1"/>
</dbReference>
<dbReference type="Proteomes" id="UP000198287">
    <property type="component" value="Unassembled WGS sequence"/>
</dbReference>
<keyword evidence="7" id="KW-0325">Glycoprotein</keyword>
<evidence type="ECO:0000256" key="2">
    <source>
        <dbReference type="ARBA" id="ARBA00022475"/>
    </source>
</evidence>
<reference evidence="9 10" key="1">
    <citation type="submission" date="2015-12" db="EMBL/GenBank/DDBJ databases">
        <title>The genome of Folsomia candida.</title>
        <authorList>
            <person name="Faddeeva A."/>
            <person name="Derks M.F."/>
            <person name="Anvar Y."/>
            <person name="Smit S."/>
            <person name="Van Straalen N."/>
            <person name="Roelofs D."/>
        </authorList>
    </citation>
    <scope>NUCLEOTIDE SEQUENCE [LARGE SCALE GENOMIC DNA]</scope>
    <source>
        <strain evidence="9 10">VU population</strain>
        <tissue evidence="9">Whole body</tissue>
    </source>
</reference>
<name>A0A226DTL4_FOLCA</name>
<comment type="subcellular location">
    <subcellularLocation>
        <location evidence="1">Cell membrane</location>
        <topology evidence="1">Multi-pass membrane protein</topology>
    </subcellularLocation>
</comment>
<evidence type="ECO:0000256" key="7">
    <source>
        <dbReference type="ARBA" id="ARBA00023180"/>
    </source>
</evidence>
<evidence type="ECO:0000256" key="8">
    <source>
        <dbReference type="SAM" id="Phobius"/>
    </source>
</evidence>
<evidence type="ECO:0000256" key="1">
    <source>
        <dbReference type="ARBA" id="ARBA00004651"/>
    </source>
</evidence>
<dbReference type="GO" id="GO:0005886">
    <property type="term" value="C:plasma membrane"/>
    <property type="evidence" value="ECO:0007669"/>
    <property type="project" value="UniProtKB-SubCell"/>
</dbReference>
<proteinExistence type="predicted"/>
<keyword evidence="4 8" id="KW-1133">Transmembrane helix</keyword>
<protein>
    <submittedName>
        <fullName evidence="9">Uncharacterized protein</fullName>
    </submittedName>
</protein>
<feature type="transmembrane region" description="Helical" evidence="8">
    <location>
        <begin position="230"/>
        <end position="252"/>
    </location>
</feature>
<dbReference type="Gene3D" id="1.10.287.70">
    <property type="match status" value="1"/>
</dbReference>
<comment type="caution">
    <text evidence="9">The sequence shown here is derived from an EMBL/GenBank/DDBJ whole genome shotgun (WGS) entry which is preliminary data.</text>
</comment>
<evidence type="ECO:0000313" key="9">
    <source>
        <dbReference type="EMBL" id="OXA48845.1"/>
    </source>
</evidence>
<feature type="transmembrane region" description="Helical" evidence="8">
    <location>
        <begin position="556"/>
        <end position="577"/>
    </location>
</feature>
<organism evidence="9 10">
    <name type="scientific">Folsomia candida</name>
    <name type="common">Springtail</name>
    <dbReference type="NCBI Taxonomy" id="158441"/>
    <lineage>
        <taxon>Eukaryota</taxon>
        <taxon>Metazoa</taxon>
        <taxon>Ecdysozoa</taxon>
        <taxon>Arthropoda</taxon>
        <taxon>Hexapoda</taxon>
        <taxon>Collembola</taxon>
        <taxon>Entomobryomorpha</taxon>
        <taxon>Isotomoidea</taxon>
        <taxon>Isotomidae</taxon>
        <taxon>Proisotominae</taxon>
        <taxon>Folsomia</taxon>
    </lineage>
</organism>
<keyword evidence="5 8" id="KW-0472">Membrane</keyword>
<dbReference type="OrthoDB" id="8299140at2759"/>
<dbReference type="AlphaFoldDB" id="A0A226DTL4"/>
<gene>
    <name evidence="9" type="ORF">Fcan01_16298</name>
</gene>
<keyword evidence="6" id="KW-0675">Receptor</keyword>
<evidence type="ECO:0000256" key="4">
    <source>
        <dbReference type="ARBA" id="ARBA00022989"/>
    </source>
</evidence>
<dbReference type="InterPro" id="IPR052192">
    <property type="entry name" value="Insect_Ionotropic_Sensory_Rcpt"/>
</dbReference>
<evidence type="ECO:0000313" key="10">
    <source>
        <dbReference type="Proteomes" id="UP000198287"/>
    </source>
</evidence>
<feature type="transmembrane region" description="Helical" evidence="8">
    <location>
        <begin position="285"/>
        <end position="304"/>
    </location>
</feature>